<dbReference type="Araport" id="AT3G16960"/>
<dbReference type="RefSeq" id="NP_188321.1">
    <property type="nucleotide sequence ID" value="NM_112572.1"/>
</dbReference>
<feature type="signal peptide" evidence="1">
    <location>
        <begin position="1"/>
        <end position="23"/>
    </location>
</feature>
<organism evidence="3 4">
    <name type="scientific">Arabidopsis thaliana</name>
    <name type="common">Mouse-ear cress</name>
    <dbReference type="NCBI Taxonomy" id="3702"/>
    <lineage>
        <taxon>Eukaryota</taxon>
        <taxon>Viridiplantae</taxon>
        <taxon>Streptophyta</taxon>
        <taxon>Embryophyta</taxon>
        <taxon>Tracheophyta</taxon>
        <taxon>Spermatophyta</taxon>
        <taxon>Magnoliopsida</taxon>
        <taxon>eudicotyledons</taxon>
        <taxon>Gunneridae</taxon>
        <taxon>Pentapetalae</taxon>
        <taxon>rosids</taxon>
        <taxon>malvids</taxon>
        <taxon>Brassicales</taxon>
        <taxon>Brassicaceae</taxon>
        <taxon>Camelineae</taxon>
        <taxon>Arabidopsis</taxon>
    </lineage>
</organism>
<dbReference type="EMBL" id="LUHQ01000003">
    <property type="protein sequence ID" value="OAP04378.1"/>
    <property type="molecule type" value="Genomic_DNA"/>
</dbReference>
<evidence type="ECO:0000256" key="1">
    <source>
        <dbReference type="SAM" id="SignalP"/>
    </source>
</evidence>
<evidence type="ECO:0000313" key="4">
    <source>
        <dbReference type="Proteomes" id="UP000078284"/>
    </source>
</evidence>
<dbReference type="GeneID" id="820952"/>
<comment type="caution">
    <text evidence="3">The sequence shown here is derived from an EMBL/GenBank/DDBJ whole genome shotgun (WGS) entry which is preliminary data.</text>
</comment>
<sequence>MGALAELVALIIVMCASVTMSLAQNPMASPPSVENPNTTVVIHNALSGYWPMAYHCASKDVDFGLRRMLAERDQESAMFGCKRCEWKIREEGPCKLNKKTGMFDLCPPWDSQNI</sequence>
<dbReference type="KEGG" id="ath:AT3G16960"/>
<protein>
    <submittedName>
        <fullName evidence="3">Uncharacterized protein</fullName>
    </submittedName>
</protein>
<dbReference type="ExpressionAtlas" id="A0A384KYC8">
    <property type="expression patterns" value="baseline and differential"/>
</dbReference>
<keyword evidence="1" id="KW-0732">Signal</keyword>
<reference evidence="4" key="1">
    <citation type="journal article" date="2016" name="Proc. Natl. Acad. Sci. U.S.A.">
        <title>Chromosome-level assembly of Arabidopsis thaliana Ler reveals the extent of translocation and inversion polymorphisms.</title>
        <authorList>
            <person name="Zapata L."/>
            <person name="Ding J."/>
            <person name="Willing E.M."/>
            <person name="Hartwig B."/>
            <person name="Bezdan D."/>
            <person name="Jiao W.B."/>
            <person name="Patel V."/>
            <person name="Velikkakam James G."/>
            <person name="Koornneef M."/>
            <person name="Ossowski S."/>
            <person name="Schneeberger K."/>
        </authorList>
    </citation>
    <scope>NUCLEOTIDE SEQUENCE [LARGE SCALE GENOMIC DNA]</scope>
    <source>
        <strain evidence="4">cv. Landsberg erecta</strain>
    </source>
</reference>
<proteinExistence type="predicted"/>
<evidence type="ECO:0000313" key="3">
    <source>
        <dbReference type="EMBL" id="OAP04378.1"/>
    </source>
</evidence>
<dbReference type="AlphaFoldDB" id="A0A384KYC8"/>
<dbReference type="Proteomes" id="UP000078284">
    <property type="component" value="Chromosome 3"/>
</dbReference>
<accession>A0A384KYC8</accession>
<gene>
    <name evidence="2" type="ordered locus">At3g16960</name>
    <name evidence="3" type="ordered locus">AXX17_At3g17840</name>
</gene>
<dbReference type="OMA" id="CEWKIRE"/>
<name>A0A384KYC8_ARATH</name>
<feature type="chain" id="PRO_5036492994" evidence="1">
    <location>
        <begin position="24"/>
        <end position="114"/>
    </location>
</feature>
<evidence type="ECO:0000313" key="2">
    <source>
        <dbReference type="Araport" id="AT3G16960"/>
    </source>
</evidence>